<comment type="caution">
    <text evidence="1">The sequence shown here is derived from an EMBL/GenBank/DDBJ whole genome shotgun (WGS) entry which is preliminary data.</text>
</comment>
<organism evidence="1 2">
    <name type="scientific">Halorussus caseinilyticus</name>
    <dbReference type="NCBI Taxonomy" id="3034025"/>
    <lineage>
        <taxon>Archaea</taxon>
        <taxon>Methanobacteriati</taxon>
        <taxon>Methanobacteriota</taxon>
        <taxon>Stenosarchaea group</taxon>
        <taxon>Halobacteria</taxon>
        <taxon>Halobacteriales</taxon>
        <taxon>Haladaptataceae</taxon>
        <taxon>Halorussus</taxon>
    </lineage>
</organism>
<reference evidence="1 2" key="1">
    <citation type="journal article" date="2019" name="Int. J. Syst. Evol. Microbiol.">
        <title>The Global Catalogue of Microorganisms (GCM) 10K type strain sequencing project: providing services to taxonomists for standard genome sequencing and annotation.</title>
        <authorList>
            <consortium name="The Broad Institute Genomics Platform"/>
            <consortium name="The Broad Institute Genome Sequencing Center for Infectious Disease"/>
            <person name="Wu L."/>
            <person name="Ma J."/>
        </authorList>
    </citation>
    <scope>NUCLEOTIDE SEQUENCE [LARGE SCALE GENOMIC DNA]</scope>
    <source>
        <strain evidence="1 2">DT72</strain>
    </source>
</reference>
<dbReference type="EMBL" id="JBHSZH010000005">
    <property type="protein sequence ID" value="MFC7082353.1"/>
    <property type="molecule type" value="Genomic_DNA"/>
</dbReference>
<proteinExistence type="predicted"/>
<dbReference type="Proteomes" id="UP001596407">
    <property type="component" value="Unassembled WGS sequence"/>
</dbReference>
<dbReference type="RefSeq" id="WP_276279652.1">
    <property type="nucleotide sequence ID" value="NZ_CP119809.1"/>
</dbReference>
<sequence>MYADTDFWVALLKGDDWLTERAEELYAEHGDDLDVSLTTFVELFLIEEQFSFDREKAAISILEMTDADIEEAVVFQASEYIDDGLNVFDAFHAALAGDTILSSDKAFDGIGIERVQLDPETVATESRREADER</sequence>
<accession>A0ABD5WQ96</accession>
<dbReference type="InterPro" id="IPR029060">
    <property type="entry name" value="PIN-like_dom_sf"/>
</dbReference>
<evidence type="ECO:0000313" key="2">
    <source>
        <dbReference type="Proteomes" id="UP001596407"/>
    </source>
</evidence>
<keyword evidence="2" id="KW-1185">Reference proteome</keyword>
<name>A0ABD5WQ96_9EURY</name>
<dbReference type="AlphaFoldDB" id="A0ABD5WQ96"/>
<dbReference type="SUPFAM" id="SSF88723">
    <property type="entry name" value="PIN domain-like"/>
    <property type="match status" value="1"/>
</dbReference>
<evidence type="ECO:0000313" key="1">
    <source>
        <dbReference type="EMBL" id="MFC7082353.1"/>
    </source>
</evidence>
<dbReference type="GeneID" id="79304230"/>
<protein>
    <submittedName>
        <fullName evidence="1">Type II toxin-antitoxin system VapC family toxin</fullName>
    </submittedName>
</protein>
<dbReference type="Gene3D" id="3.40.50.1010">
    <property type="entry name" value="5'-nuclease"/>
    <property type="match status" value="1"/>
</dbReference>
<gene>
    <name evidence="1" type="ORF">ACFQJ6_21970</name>
</gene>